<evidence type="ECO:0000259" key="6">
    <source>
        <dbReference type="Pfam" id="PF00394"/>
    </source>
</evidence>
<keyword evidence="4" id="KW-0186">Copper</keyword>
<feature type="domain" description="Plastocyanin-like" evidence="7">
    <location>
        <begin position="479"/>
        <end position="606"/>
    </location>
</feature>
<comment type="similarity">
    <text evidence="1">Belongs to the multicopper oxidase family.</text>
</comment>
<dbReference type="InterPro" id="IPR045087">
    <property type="entry name" value="Cu-oxidase_fam"/>
</dbReference>
<evidence type="ECO:0000313" key="9">
    <source>
        <dbReference type="EMBL" id="BES92073.1"/>
    </source>
</evidence>
<dbReference type="Gene3D" id="2.60.40.420">
    <property type="entry name" value="Cupredoxins - blue copper proteins"/>
    <property type="match status" value="3"/>
</dbReference>
<keyword evidence="2" id="KW-0479">Metal-binding</keyword>
<evidence type="ECO:0000313" key="10">
    <source>
        <dbReference type="Proteomes" id="UP001307889"/>
    </source>
</evidence>
<accession>A0ABN7AJ31</accession>
<dbReference type="InterPro" id="IPR011706">
    <property type="entry name" value="Cu-oxidase_C"/>
</dbReference>
<dbReference type="CDD" id="cd13858">
    <property type="entry name" value="CuRO_1_tcLCC2_insect_like"/>
    <property type="match status" value="1"/>
</dbReference>
<evidence type="ECO:0000256" key="1">
    <source>
        <dbReference type="ARBA" id="ARBA00010609"/>
    </source>
</evidence>
<dbReference type="PROSITE" id="PS00080">
    <property type="entry name" value="MULTICOPPER_OXIDASE2"/>
    <property type="match status" value="1"/>
</dbReference>
<evidence type="ECO:0000256" key="4">
    <source>
        <dbReference type="ARBA" id="ARBA00023008"/>
    </source>
</evidence>
<evidence type="ECO:0000259" key="8">
    <source>
        <dbReference type="Pfam" id="PF07732"/>
    </source>
</evidence>
<dbReference type="SUPFAM" id="SSF49503">
    <property type="entry name" value="Cupredoxins"/>
    <property type="match status" value="3"/>
</dbReference>
<feature type="domain" description="Plastocyanin-like" evidence="6">
    <location>
        <begin position="207"/>
        <end position="341"/>
    </location>
</feature>
<dbReference type="InterPro" id="IPR008972">
    <property type="entry name" value="Cupredoxin"/>
</dbReference>
<reference evidence="9 10" key="1">
    <citation type="submission" date="2023-09" db="EMBL/GenBank/DDBJ databases">
        <title>Nesidiocoris tenuis whole genome shotgun sequence.</title>
        <authorList>
            <person name="Shibata T."/>
            <person name="Shimoda M."/>
            <person name="Kobayashi T."/>
            <person name="Uehara T."/>
        </authorList>
    </citation>
    <scope>NUCLEOTIDE SEQUENCE [LARGE SCALE GENOMIC DNA]</scope>
    <source>
        <strain evidence="9 10">Japan</strain>
    </source>
</reference>
<dbReference type="PANTHER" id="PTHR11709:SF394">
    <property type="entry name" value="FI03373P-RELATED"/>
    <property type="match status" value="1"/>
</dbReference>
<dbReference type="EMBL" id="AP028911">
    <property type="protein sequence ID" value="BES92073.1"/>
    <property type="molecule type" value="Genomic_DNA"/>
</dbReference>
<feature type="chain" id="PRO_5045901384" evidence="5">
    <location>
        <begin position="17"/>
        <end position="656"/>
    </location>
</feature>
<dbReference type="Pfam" id="PF07732">
    <property type="entry name" value="Cu-oxidase_3"/>
    <property type="match status" value="1"/>
</dbReference>
<dbReference type="Proteomes" id="UP001307889">
    <property type="component" value="Chromosome 3"/>
</dbReference>
<feature type="domain" description="Plastocyanin-like" evidence="8">
    <location>
        <begin position="81"/>
        <end position="188"/>
    </location>
</feature>
<keyword evidence="5" id="KW-0732">Signal</keyword>
<name>A0ABN7AJ31_9HEMI</name>
<evidence type="ECO:0000256" key="5">
    <source>
        <dbReference type="SAM" id="SignalP"/>
    </source>
</evidence>
<proteinExistence type="inferred from homology"/>
<keyword evidence="10" id="KW-1185">Reference proteome</keyword>
<dbReference type="InterPro" id="IPR033138">
    <property type="entry name" value="Cu_oxidase_CS"/>
</dbReference>
<evidence type="ECO:0000256" key="2">
    <source>
        <dbReference type="ARBA" id="ARBA00022723"/>
    </source>
</evidence>
<sequence length="656" mass="73764">MKLSVCLMMLAHIVHSQDWNQPKNGLIAGGTLHPCWRECNGTRMKCVYDWTVTLKTTMSKECGRCPIEPGDCYNQGCITGGGLTRTAIAVNGRVPGPSILVCEGDNVEVRVNNQLRTEALTIHWHGVHQIISPFSDGVPYVNQIPIPPSGIFNYSWIAEPRGTHIWHGHSSFQEAEGLFGPVVIRRKEPDYVQSLYDTDLPEHTAIIWHWYPKPSQEILVSTLQTEGSVIGHGFIINGKAAFKNFTDAARPGEIITTEREVFNVTSGLRHRFRFIYNSAIYCPLQISVDEHKLVMISSDTSPFEPIEVDTFMMEAGERYDFVLPTIENGTGCYWMRIRALGDCDEDKSSVHEEAYVCYDEAIPGDQDMKPVSFKLAERKGKILNPVQVATYNYSGYELVDLVHLNSSEEDENPSYSGTPNITLYMQVHSAPFSDVPYPGPWHQFNNVSFKFPGPEFMYYLATGKVMEGYELSLCDEETKWQHCTGSYCSCTLTEQIPTGSLVELVLVDVSWKRKQDHPIHLHGYTFHIVGQGLLNDSGTLDDVRELNEAGLLPKKLTKAVAKDSAGVPNRGWMAIRFLANNTGAWMFHCHVTNHVEMGMAVLLQVGTREEIISHCENFNSKQCEGWYYVAASASSRVPFWTIPAMLLSIFFRSTFS</sequence>
<evidence type="ECO:0000259" key="7">
    <source>
        <dbReference type="Pfam" id="PF07731"/>
    </source>
</evidence>
<dbReference type="InterPro" id="IPR011707">
    <property type="entry name" value="Cu-oxidase-like_N"/>
</dbReference>
<organism evidence="9 10">
    <name type="scientific">Nesidiocoris tenuis</name>
    <dbReference type="NCBI Taxonomy" id="355587"/>
    <lineage>
        <taxon>Eukaryota</taxon>
        <taxon>Metazoa</taxon>
        <taxon>Ecdysozoa</taxon>
        <taxon>Arthropoda</taxon>
        <taxon>Hexapoda</taxon>
        <taxon>Insecta</taxon>
        <taxon>Pterygota</taxon>
        <taxon>Neoptera</taxon>
        <taxon>Paraneoptera</taxon>
        <taxon>Hemiptera</taxon>
        <taxon>Heteroptera</taxon>
        <taxon>Panheteroptera</taxon>
        <taxon>Cimicomorpha</taxon>
        <taxon>Miridae</taxon>
        <taxon>Dicyphina</taxon>
        <taxon>Nesidiocoris</taxon>
    </lineage>
</organism>
<dbReference type="Pfam" id="PF00394">
    <property type="entry name" value="Cu-oxidase"/>
    <property type="match status" value="1"/>
</dbReference>
<dbReference type="InterPro" id="IPR002355">
    <property type="entry name" value="Cu_oxidase_Cu_BS"/>
</dbReference>
<dbReference type="InterPro" id="IPR001117">
    <property type="entry name" value="Cu-oxidase_2nd"/>
</dbReference>
<dbReference type="Pfam" id="PF07731">
    <property type="entry name" value="Cu-oxidase_2"/>
    <property type="match status" value="1"/>
</dbReference>
<protein>
    <submittedName>
        <fullName evidence="9">Multicopper oxidase</fullName>
    </submittedName>
</protein>
<dbReference type="CDD" id="cd13905">
    <property type="entry name" value="CuRO_3_tcLLC2_insect_like"/>
    <property type="match status" value="1"/>
</dbReference>
<dbReference type="PROSITE" id="PS00079">
    <property type="entry name" value="MULTICOPPER_OXIDASE1"/>
    <property type="match status" value="1"/>
</dbReference>
<dbReference type="PANTHER" id="PTHR11709">
    <property type="entry name" value="MULTI-COPPER OXIDASE"/>
    <property type="match status" value="1"/>
</dbReference>
<evidence type="ECO:0000256" key="3">
    <source>
        <dbReference type="ARBA" id="ARBA00023002"/>
    </source>
</evidence>
<gene>
    <name evidence="9" type="ORF">NTJ_04881</name>
</gene>
<dbReference type="CDD" id="cd13884">
    <property type="entry name" value="CuRO_2_tcLCC_insect_like"/>
    <property type="match status" value="1"/>
</dbReference>
<feature type="signal peptide" evidence="5">
    <location>
        <begin position="1"/>
        <end position="16"/>
    </location>
</feature>
<keyword evidence="3" id="KW-0560">Oxidoreductase</keyword>